<dbReference type="Pfam" id="PF03636">
    <property type="entry name" value="Glyco_hydro_65N"/>
    <property type="match status" value="1"/>
</dbReference>
<proteinExistence type="predicted"/>
<dbReference type="InterPro" id="IPR005196">
    <property type="entry name" value="Glyco_hydro_65_N"/>
</dbReference>
<gene>
    <name evidence="2" type="ORF">MFLO_07607</name>
</gene>
<accession>A0ABN0RFD7</accession>
<evidence type="ECO:0000259" key="1">
    <source>
        <dbReference type="Pfam" id="PF03636"/>
    </source>
</evidence>
<evidence type="ECO:0000313" key="2">
    <source>
        <dbReference type="EMBL" id="EUJ32035.1"/>
    </source>
</evidence>
<dbReference type="PANTHER" id="PTHR11051">
    <property type="entry name" value="GLYCOSYL HYDROLASE-RELATED"/>
    <property type="match status" value="1"/>
</dbReference>
<dbReference type="EMBL" id="AODF01000014">
    <property type="protein sequence ID" value="EUJ32035.1"/>
    <property type="molecule type" value="Genomic_DNA"/>
</dbReference>
<dbReference type="SUPFAM" id="SSF74650">
    <property type="entry name" value="Galactose mutarotase-like"/>
    <property type="match status" value="1"/>
</dbReference>
<sequence>MRQRLFEVDDWHIKTSELNKEDRRLAESLTSIGNGYMGMRGNFEEGYSGDSHQGTYLAGVWYPDKTRVGWWKNGYPDYFGKVINALNFIGIGIEINGSKLDLYTDEVQSFEQNLDMKHGILSRRFTVIKDKARYLVETERLLSIAVPELALIHYAITPLDGDAEILFVPFLDGNVHNEDANYEEMFWEARGEGSKAGMEFLTTETIPNDFGIERFRVHALQATEMVGNILEVSENQHALYAEKRLLVQAKQAEMVSLEKRVVITTSRDGADLAERAEGSWRVKERKITEQCGRNIPKLGKLAGKKQML</sequence>
<dbReference type="Proteomes" id="UP000019249">
    <property type="component" value="Unassembled WGS sequence"/>
</dbReference>
<dbReference type="InterPro" id="IPR037018">
    <property type="entry name" value="GH65_N"/>
</dbReference>
<organism evidence="2 3">
    <name type="scientific">Listeria floridensis FSL S10-1187</name>
    <dbReference type="NCBI Taxonomy" id="1265817"/>
    <lineage>
        <taxon>Bacteria</taxon>
        <taxon>Bacillati</taxon>
        <taxon>Bacillota</taxon>
        <taxon>Bacilli</taxon>
        <taxon>Bacillales</taxon>
        <taxon>Listeriaceae</taxon>
        <taxon>Listeria</taxon>
    </lineage>
</organism>
<dbReference type="Gene3D" id="2.70.98.40">
    <property type="entry name" value="Glycoside hydrolase, family 65, N-terminal domain"/>
    <property type="match status" value="1"/>
</dbReference>
<reference evidence="2 3" key="1">
    <citation type="journal article" date="2014" name="Int. J. Syst. Evol. Microbiol.">
        <title>Listeria floridensis sp. nov., Listeria aquatica sp. nov., Listeria cornellensis sp. nov., Listeria riparia sp. nov. and Listeria grandensis sp. nov., from agricultural and natural environments.</title>
        <authorList>
            <person name="den Bakker H.C."/>
            <person name="Warchocki S."/>
            <person name="Wright E.M."/>
            <person name="Allred A.F."/>
            <person name="Ahlstrom C."/>
            <person name="Manuel C.S."/>
            <person name="Stasiewicz M.J."/>
            <person name="Burrell A."/>
            <person name="Roof S."/>
            <person name="Strawn L."/>
            <person name="Fortes E.D."/>
            <person name="Nightingale K.K."/>
            <person name="Kephart D."/>
            <person name="Wiedmann M."/>
        </authorList>
    </citation>
    <scope>NUCLEOTIDE SEQUENCE [LARGE SCALE GENOMIC DNA]</scope>
    <source>
        <strain evidence="2 3">FSL S10-1187</strain>
    </source>
</reference>
<protein>
    <submittedName>
        <fullName evidence="2">Maltose phosphorylase</fullName>
    </submittedName>
</protein>
<dbReference type="PANTHER" id="PTHR11051:SF14">
    <property type="entry name" value="MALTOSE PHOSPHORYLASE"/>
    <property type="match status" value="1"/>
</dbReference>
<dbReference type="InterPro" id="IPR011013">
    <property type="entry name" value="Gal_mutarotase_sf_dom"/>
</dbReference>
<comment type="caution">
    <text evidence="2">The sequence shown here is derived from an EMBL/GenBank/DDBJ whole genome shotgun (WGS) entry which is preliminary data.</text>
</comment>
<name>A0ABN0RFD7_9LIST</name>
<keyword evidence="3" id="KW-1185">Reference proteome</keyword>
<feature type="domain" description="Glycoside hydrolase family 65 N-terminal" evidence="1">
    <location>
        <begin position="15"/>
        <end position="267"/>
    </location>
</feature>
<evidence type="ECO:0000313" key="3">
    <source>
        <dbReference type="Proteomes" id="UP000019249"/>
    </source>
</evidence>